<name>A0A376GJU1_9FLAO</name>
<evidence type="ECO:0000313" key="1">
    <source>
        <dbReference type="EMBL" id="STD58786.1"/>
    </source>
</evidence>
<dbReference type="EMBL" id="UFXS01000001">
    <property type="protein sequence ID" value="STD58786.1"/>
    <property type="molecule type" value="Genomic_DNA"/>
</dbReference>
<organism evidence="1 2">
    <name type="scientific">Empedobacter falsenii</name>
    <dbReference type="NCBI Taxonomy" id="343874"/>
    <lineage>
        <taxon>Bacteria</taxon>
        <taxon>Pseudomonadati</taxon>
        <taxon>Bacteroidota</taxon>
        <taxon>Flavobacteriia</taxon>
        <taxon>Flavobacteriales</taxon>
        <taxon>Weeksellaceae</taxon>
        <taxon>Empedobacter</taxon>
    </lineage>
</organism>
<evidence type="ECO:0000313" key="2">
    <source>
        <dbReference type="Proteomes" id="UP000254737"/>
    </source>
</evidence>
<dbReference type="Proteomes" id="UP000254737">
    <property type="component" value="Unassembled WGS sequence"/>
</dbReference>
<accession>A0A376GJU1</accession>
<dbReference type="AlphaFoldDB" id="A0A376GJU1"/>
<gene>
    <name evidence="1" type="ORF">NCTC13456_02413</name>
</gene>
<sequence length="163" mass="18457">MYKLIKCFVLIFAILMLNSCEKKELKTNLKTSSKNEIVVDKLSVAESDYGVGCVTEYYKKGSKMKDEIYLQTSSKDELTWVNYISINGKREVFSSKNDDTKSTENENGYTLRLENDDYIIEIHAKIGEQNIESDSALANGTMKITRKSDQQTKTVDFEGGTAC</sequence>
<dbReference type="RefSeq" id="WP_147279999.1">
    <property type="nucleotide sequence ID" value="NZ_UFXS01000001.1"/>
</dbReference>
<protein>
    <submittedName>
        <fullName evidence="1">Uncharacterized protein</fullName>
    </submittedName>
</protein>
<proteinExistence type="predicted"/>
<reference evidence="1 2" key="1">
    <citation type="submission" date="2018-06" db="EMBL/GenBank/DDBJ databases">
        <authorList>
            <consortium name="Pathogen Informatics"/>
            <person name="Doyle S."/>
        </authorList>
    </citation>
    <scope>NUCLEOTIDE SEQUENCE [LARGE SCALE GENOMIC DNA]</scope>
    <source>
        <strain evidence="1 2">NCTC13456</strain>
    </source>
</reference>